<evidence type="ECO:0000313" key="2">
    <source>
        <dbReference type="EMBL" id="GIX64771.1"/>
    </source>
</evidence>
<keyword evidence="1" id="KW-0812">Transmembrane</keyword>
<proteinExistence type="predicted"/>
<accession>A0AAV4LX53</accession>
<dbReference type="EMBL" id="BPLF01000003">
    <property type="protein sequence ID" value="GIX64771.1"/>
    <property type="molecule type" value="Genomic_DNA"/>
</dbReference>
<protein>
    <submittedName>
        <fullName evidence="2">Uncharacterized protein</fullName>
    </submittedName>
</protein>
<dbReference type="AlphaFoldDB" id="A0AAV4LX53"/>
<sequence length="358" mass="38640">MSGSGQKKSLTEPPTNLKAVHWVLRVSGGDGKNETGGIKGLAKGLMKLLDKDAKDVVKGVLKLMGGSLTKVVEGLTKVDSVPMRGFRGFLSNVKTYFTTVSDYGTAVPEEQRITFVEWLEKDAQNGTGGPISAMADGLKKFIGYQANGKPDGKGIIKNGGSYKSAYDGKPWTEVETEKRICAKIFIGLAPLIFYLLPFLYWKCKLNDSDDGWKDKNLSQDPLKKFMASDAIGFSENELHDSKKGSEVADLIGNTCFKELETAYQQGKEETSKEDPYYATVIRHLEQSTTSEPSLSTSPLSCCFAIASPYFTPNETYIVETTSPAAPSFLGYSGTAALAGGAYAFNLGGLGTFVSTLLV</sequence>
<dbReference type="GeneID" id="94196252"/>
<name>A0AAV4LX53_BABCB</name>
<organism evidence="2 3">
    <name type="scientific">Babesia caballi</name>
    <dbReference type="NCBI Taxonomy" id="5871"/>
    <lineage>
        <taxon>Eukaryota</taxon>
        <taxon>Sar</taxon>
        <taxon>Alveolata</taxon>
        <taxon>Apicomplexa</taxon>
        <taxon>Aconoidasida</taxon>
        <taxon>Piroplasmida</taxon>
        <taxon>Babesiidae</taxon>
        <taxon>Babesia</taxon>
    </lineage>
</organism>
<dbReference type="RefSeq" id="XP_067716840.1">
    <property type="nucleotide sequence ID" value="XM_067860739.1"/>
</dbReference>
<reference evidence="2 3" key="1">
    <citation type="submission" date="2021-06" db="EMBL/GenBank/DDBJ databases">
        <title>Genome sequence of Babesia caballi.</title>
        <authorList>
            <person name="Yamagishi J."/>
            <person name="Kidaka T."/>
            <person name="Ochi A."/>
        </authorList>
    </citation>
    <scope>NUCLEOTIDE SEQUENCE [LARGE SCALE GENOMIC DNA]</scope>
    <source>
        <strain evidence="2">USDA-D6B2</strain>
    </source>
</reference>
<comment type="caution">
    <text evidence="2">The sequence shown here is derived from an EMBL/GenBank/DDBJ whole genome shotgun (WGS) entry which is preliminary data.</text>
</comment>
<keyword evidence="1" id="KW-0472">Membrane</keyword>
<dbReference type="Proteomes" id="UP001497744">
    <property type="component" value="Unassembled WGS sequence"/>
</dbReference>
<evidence type="ECO:0000256" key="1">
    <source>
        <dbReference type="SAM" id="Phobius"/>
    </source>
</evidence>
<evidence type="ECO:0000313" key="3">
    <source>
        <dbReference type="Proteomes" id="UP001497744"/>
    </source>
</evidence>
<keyword evidence="1" id="KW-1133">Transmembrane helix</keyword>
<feature type="transmembrane region" description="Helical" evidence="1">
    <location>
        <begin position="180"/>
        <end position="201"/>
    </location>
</feature>
<keyword evidence="3" id="KW-1185">Reference proteome</keyword>
<gene>
    <name evidence="2" type="ORF">BcabD6B2_42060</name>
</gene>